<evidence type="ECO:0000256" key="2">
    <source>
        <dbReference type="ARBA" id="ARBA00022737"/>
    </source>
</evidence>
<dbReference type="PANTHER" id="PTHR45586">
    <property type="entry name" value="TPR REPEAT-CONTAINING PROTEIN PA4667"/>
    <property type="match status" value="1"/>
</dbReference>
<keyword evidence="4" id="KW-0812">Transmembrane</keyword>
<keyword evidence="2 4" id="KW-0677">Repeat</keyword>
<organism evidence="6 7">
    <name type="scientific">Paraglaciecola algarum</name>
    <dbReference type="NCBI Taxonomy" id="3050085"/>
    <lineage>
        <taxon>Bacteria</taxon>
        <taxon>Pseudomonadati</taxon>
        <taxon>Pseudomonadota</taxon>
        <taxon>Gammaproteobacteria</taxon>
        <taxon>Alteromonadales</taxon>
        <taxon>Alteromonadaceae</taxon>
        <taxon>Paraglaciecola</taxon>
    </lineage>
</organism>
<dbReference type="NCBIfam" id="NF008757">
    <property type="entry name" value="PRK11788.1-5"/>
    <property type="match status" value="1"/>
</dbReference>
<feature type="binding site" evidence="4">
    <location>
        <position position="365"/>
    </location>
    <ligand>
        <name>Fe cation</name>
        <dbReference type="ChEBI" id="CHEBI:24875"/>
    </ligand>
</feature>
<keyword evidence="7" id="KW-1185">Reference proteome</keyword>
<sequence>MLETLFLLLPVAAWYGWVMGRNSVRQAQRKQSSILAKHYYRGLNFLLSDEPDKAVDTLIKMIDLDSDTVETHIAMGKFFRHRGELDRAIRVHQNLVSKDEISASLRETALFELGRDYILAGFLERAENAFLQLMNSQKYFLKAQIQLFNIYQSTKDWLKAIELAEQMIGAGGDSDELCSRVAHFYCEQADIEQNQSKLVLAQSNLQKAIIADDKAVRPWLMLGQMAMEQGKYNDAIDHLEQVPVRDVNWLSEAIPLISECSDKLSDDSKLTHILDKYWQLCATAYLAKVKQLAKSGENAKAAEVLLEQLKKHPTMKGFKTLMGLYISLQQNDLQDQKQSTNSLILLKELVEEQIKQRPKYRCHSCGFSGSKIHWLCPSCKKWGVVKPIKGLDGE</sequence>
<feature type="binding site" evidence="4">
    <location>
        <position position="379"/>
    </location>
    <ligand>
        <name>Fe cation</name>
        <dbReference type="ChEBI" id="CHEBI:24875"/>
    </ligand>
</feature>
<dbReference type="EMBL" id="JAKGAS010000001">
    <property type="protein sequence ID" value="MCF2947031.1"/>
    <property type="molecule type" value="Genomic_DNA"/>
</dbReference>
<feature type="domain" description="LapB rubredoxin metal binding" evidence="5">
    <location>
        <begin position="360"/>
        <end position="387"/>
    </location>
</feature>
<keyword evidence="4" id="KW-1003">Cell membrane</keyword>
<dbReference type="HAMAP" id="MF_00994">
    <property type="entry name" value="LPS_assembly_LapB"/>
    <property type="match status" value="1"/>
</dbReference>
<keyword evidence="4" id="KW-0997">Cell inner membrane</keyword>
<dbReference type="InterPro" id="IPR051012">
    <property type="entry name" value="CellSynth/LPSAsmb/PSIAsmb"/>
</dbReference>
<comment type="subcellular location">
    <subcellularLocation>
        <location evidence="4">Cell inner membrane</location>
        <topology evidence="4">Single-pass membrane protein</topology>
        <orientation evidence="4">Cytoplasmic side</orientation>
    </subcellularLocation>
</comment>
<name>A0ABS9D2C2_9ALTE</name>
<evidence type="ECO:0000313" key="7">
    <source>
        <dbReference type="Proteomes" id="UP001521137"/>
    </source>
</evidence>
<protein>
    <recommendedName>
        <fullName evidence="4">Lipopolysaccharide assembly protein B</fullName>
    </recommendedName>
</protein>
<dbReference type="InterPro" id="IPR030865">
    <property type="entry name" value="LapB"/>
</dbReference>
<feature type="topological domain" description="Cytoplasmic" evidence="4">
    <location>
        <begin position="21"/>
        <end position="394"/>
    </location>
</feature>
<accession>A0ABS9D2C2</accession>
<dbReference type="InterPro" id="IPR011990">
    <property type="entry name" value="TPR-like_helical_dom_sf"/>
</dbReference>
<dbReference type="InterPro" id="IPR041166">
    <property type="entry name" value="Rubredoxin_2"/>
</dbReference>
<keyword evidence="4" id="KW-0408">Iron</keyword>
<comment type="caution">
    <text evidence="6">The sequence shown here is derived from an EMBL/GenBank/DDBJ whole genome shotgun (WGS) entry which is preliminary data.</text>
</comment>
<comment type="similarity">
    <text evidence="4">Belongs to the LapB family.</text>
</comment>
<evidence type="ECO:0000256" key="3">
    <source>
        <dbReference type="ARBA" id="ARBA00022803"/>
    </source>
</evidence>
<keyword evidence="1 4" id="KW-0479">Metal-binding</keyword>
<dbReference type="RefSeq" id="WP_235310544.1">
    <property type="nucleotide sequence ID" value="NZ_JAKGAS010000001.1"/>
</dbReference>
<keyword evidence="4" id="KW-1133">Transmembrane helix</keyword>
<dbReference type="Gene3D" id="1.25.40.10">
    <property type="entry name" value="Tetratricopeptide repeat domain"/>
    <property type="match status" value="1"/>
</dbReference>
<dbReference type="Proteomes" id="UP001521137">
    <property type="component" value="Unassembled WGS sequence"/>
</dbReference>
<feature type="binding site" evidence="4">
    <location>
        <position position="376"/>
    </location>
    <ligand>
        <name>Fe cation</name>
        <dbReference type="ChEBI" id="CHEBI:24875"/>
    </ligand>
</feature>
<evidence type="ECO:0000313" key="6">
    <source>
        <dbReference type="EMBL" id="MCF2947031.1"/>
    </source>
</evidence>
<comment type="function">
    <text evidence="4">Modulates cellular lipopolysaccharide (LPS) levels by regulating LpxC, which is involved in lipid A biosynthesis. May act by modulating the proteolytic activity of FtsH towards LpxC. May also coordinate assembly of proteins involved in LPS synthesis at the plasma membrane.</text>
</comment>
<proteinExistence type="inferred from homology"/>
<evidence type="ECO:0000256" key="1">
    <source>
        <dbReference type="ARBA" id="ARBA00022723"/>
    </source>
</evidence>
<reference evidence="6 7" key="1">
    <citation type="submission" date="2022-01" db="EMBL/GenBank/DDBJ databases">
        <title>Paraglaciecola sp. G1-23.</title>
        <authorList>
            <person name="Jin M.S."/>
            <person name="Han D.M."/>
            <person name="Kim H.M."/>
            <person name="Jeon C.O."/>
        </authorList>
    </citation>
    <scope>NUCLEOTIDE SEQUENCE [LARGE SCALE GENOMIC DNA]</scope>
    <source>
        <strain evidence="6 7">G1-23</strain>
    </source>
</reference>
<dbReference type="InterPro" id="IPR019734">
    <property type="entry name" value="TPR_rpt"/>
</dbReference>
<dbReference type="Pfam" id="PF13176">
    <property type="entry name" value="TPR_7"/>
    <property type="match status" value="1"/>
</dbReference>
<keyword evidence="4" id="KW-0472">Membrane</keyword>
<evidence type="ECO:0000256" key="4">
    <source>
        <dbReference type="HAMAP-Rule" id="MF_00994"/>
    </source>
</evidence>
<gene>
    <name evidence="4 6" type="primary">lapB</name>
    <name evidence="6" type="ORF">L0668_02855</name>
</gene>
<evidence type="ECO:0000259" key="5">
    <source>
        <dbReference type="Pfam" id="PF18073"/>
    </source>
</evidence>
<feature type="binding site" evidence="4">
    <location>
        <position position="362"/>
    </location>
    <ligand>
        <name>Fe cation</name>
        <dbReference type="ChEBI" id="CHEBI:24875"/>
    </ligand>
</feature>
<dbReference type="Pfam" id="PF18073">
    <property type="entry name" value="Zn_ribbon_LapB"/>
    <property type="match status" value="1"/>
</dbReference>
<keyword evidence="3 4" id="KW-0802">TPR repeat</keyword>
<dbReference type="PANTHER" id="PTHR45586:SF1">
    <property type="entry name" value="LIPOPOLYSACCHARIDE ASSEMBLY PROTEIN B"/>
    <property type="match status" value="1"/>
</dbReference>
<dbReference type="SUPFAM" id="SSF48452">
    <property type="entry name" value="TPR-like"/>
    <property type="match status" value="1"/>
</dbReference>